<dbReference type="EMBL" id="CP090978">
    <property type="protein sequence ID" value="UJF33885.1"/>
    <property type="molecule type" value="Genomic_DNA"/>
</dbReference>
<dbReference type="Gene3D" id="1.10.357.10">
    <property type="entry name" value="Tetracycline Repressor, domain 2"/>
    <property type="match status" value="1"/>
</dbReference>
<evidence type="ECO:0000256" key="3">
    <source>
        <dbReference type="ARBA" id="ARBA00023163"/>
    </source>
</evidence>
<feature type="DNA-binding region" description="H-T-H motif" evidence="4">
    <location>
        <begin position="28"/>
        <end position="47"/>
    </location>
</feature>
<evidence type="ECO:0000256" key="2">
    <source>
        <dbReference type="ARBA" id="ARBA00023125"/>
    </source>
</evidence>
<evidence type="ECO:0000313" key="6">
    <source>
        <dbReference type="EMBL" id="UJF33885.1"/>
    </source>
</evidence>
<dbReference type="RefSeq" id="WP_235120276.1">
    <property type="nucleotide sequence ID" value="NZ_CP090978.1"/>
</dbReference>
<keyword evidence="1" id="KW-0805">Transcription regulation</keyword>
<dbReference type="PROSITE" id="PS01081">
    <property type="entry name" value="HTH_TETR_1"/>
    <property type="match status" value="1"/>
</dbReference>
<dbReference type="SUPFAM" id="SSF46689">
    <property type="entry name" value="Homeodomain-like"/>
    <property type="match status" value="1"/>
</dbReference>
<reference evidence="6 7" key="1">
    <citation type="journal article" date="2024" name="Int. J. Syst. Evol. Microbiol.">
        <title>Paenibacillus hexagrammi sp. nov., a novel bacterium isolated from the gut content of Hexagrammos agrammus.</title>
        <authorList>
            <person name="Jung H.K."/>
            <person name="Kim D.G."/>
            <person name="Zin H."/>
            <person name="Park J."/>
            <person name="Jung H."/>
            <person name="Kim Y.O."/>
            <person name="Kong H.J."/>
            <person name="Kim J.W."/>
            <person name="Kim Y.S."/>
        </authorList>
    </citation>
    <scope>NUCLEOTIDE SEQUENCE [LARGE SCALE GENOMIC DNA]</scope>
    <source>
        <strain evidence="6 7">YPD9-1</strain>
    </source>
</reference>
<dbReference type="InterPro" id="IPR011075">
    <property type="entry name" value="TetR_C"/>
</dbReference>
<gene>
    <name evidence="6" type="ORF">L0M14_01085</name>
</gene>
<dbReference type="PRINTS" id="PR00455">
    <property type="entry name" value="HTHTETR"/>
</dbReference>
<dbReference type="SUPFAM" id="SSF48498">
    <property type="entry name" value="Tetracyclin repressor-like, C-terminal domain"/>
    <property type="match status" value="1"/>
</dbReference>
<keyword evidence="2 4" id="KW-0238">DNA-binding</keyword>
<feature type="domain" description="HTH tetR-type" evidence="5">
    <location>
        <begin position="5"/>
        <end position="65"/>
    </location>
</feature>
<evidence type="ECO:0000313" key="7">
    <source>
        <dbReference type="Proteomes" id="UP001649230"/>
    </source>
</evidence>
<dbReference type="InterPro" id="IPR023772">
    <property type="entry name" value="DNA-bd_HTH_TetR-type_CS"/>
</dbReference>
<protein>
    <submittedName>
        <fullName evidence="6">TetR/AcrR family transcriptional regulator</fullName>
    </submittedName>
</protein>
<evidence type="ECO:0000259" key="5">
    <source>
        <dbReference type="PROSITE" id="PS50977"/>
    </source>
</evidence>
<keyword evidence="3" id="KW-0804">Transcription</keyword>
<keyword evidence="7" id="KW-1185">Reference proteome</keyword>
<dbReference type="InterPro" id="IPR036271">
    <property type="entry name" value="Tet_transcr_reg_TetR-rel_C_sf"/>
</dbReference>
<dbReference type="Pfam" id="PF00440">
    <property type="entry name" value="TetR_N"/>
    <property type="match status" value="1"/>
</dbReference>
<organism evidence="6 7">
    <name type="scientific">Paenibacillus hexagrammi</name>
    <dbReference type="NCBI Taxonomy" id="2908839"/>
    <lineage>
        <taxon>Bacteria</taxon>
        <taxon>Bacillati</taxon>
        <taxon>Bacillota</taxon>
        <taxon>Bacilli</taxon>
        <taxon>Bacillales</taxon>
        <taxon>Paenibacillaceae</taxon>
        <taxon>Paenibacillus</taxon>
    </lineage>
</organism>
<dbReference type="InterPro" id="IPR009057">
    <property type="entry name" value="Homeodomain-like_sf"/>
</dbReference>
<name>A0ABY3SKH2_9BACL</name>
<evidence type="ECO:0000256" key="1">
    <source>
        <dbReference type="ARBA" id="ARBA00023015"/>
    </source>
</evidence>
<dbReference type="PROSITE" id="PS50977">
    <property type="entry name" value="HTH_TETR_2"/>
    <property type="match status" value="1"/>
</dbReference>
<sequence length="198" mass="21979">MRKDEATRKHIIMKSAELFNQKGYAGSSIQDIMDITGLTKGGLYRRFSNKDEIAVEAFEYAGRVLLEQMSAAIQNSDTAIDKIMSVCQVHIDPVHNPPIKGGCPLLNTAVESDDTFPLLREKALAAYEYMLLLIGDILRGGISSGEFRSDLDVESVASFIVSSLEGSVMASRLSRDGKHVRFIMEQLQVLLHTYRSVH</sequence>
<proteinExistence type="predicted"/>
<evidence type="ECO:0000256" key="4">
    <source>
        <dbReference type="PROSITE-ProRule" id="PRU00335"/>
    </source>
</evidence>
<accession>A0ABY3SKH2</accession>
<dbReference type="Proteomes" id="UP001649230">
    <property type="component" value="Chromosome"/>
</dbReference>
<dbReference type="InterPro" id="IPR001647">
    <property type="entry name" value="HTH_TetR"/>
</dbReference>
<dbReference type="PANTHER" id="PTHR47506">
    <property type="entry name" value="TRANSCRIPTIONAL REGULATORY PROTEIN"/>
    <property type="match status" value="1"/>
</dbReference>
<dbReference type="Pfam" id="PF16925">
    <property type="entry name" value="TetR_C_13"/>
    <property type="match status" value="1"/>
</dbReference>
<dbReference type="PANTHER" id="PTHR47506:SF3">
    <property type="entry name" value="HTH-TYPE TRANSCRIPTIONAL REGULATOR LMRA"/>
    <property type="match status" value="1"/>
</dbReference>